<sequence>ARDEQRAAAVSATGQSLYVASLDAEGPLPEPVVTSTAKKAADRLSAPSWDGRGDLWVADRDLAGPRLLRLVKGEGEPQEVRVPGLGGGRIEELRLSADGVRIALLVKEDGRTTLKIGRVERRGTEAAPEISVEELRQAAPQLTDVTAISWSGRSR</sequence>
<gene>
    <name evidence="2" type="ORF">RM528_34965</name>
</gene>
<feature type="non-terminal residue" evidence="2">
    <location>
        <position position="1"/>
    </location>
</feature>
<dbReference type="Proteomes" id="UP001180503">
    <property type="component" value="Unassembled WGS sequence"/>
</dbReference>
<name>A0ABU2QSQ6_9ACTN</name>
<accession>A0ABU2QSQ6</accession>
<feature type="non-terminal residue" evidence="2">
    <location>
        <position position="155"/>
    </location>
</feature>
<protein>
    <submittedName>
        <fullName evidence="2">LpqB family beta-propeller domain-containing protein</fullName>
    </submittedName>
</protein>
<dbReference type="EMBL" id="JAVRFB010000287">
    <property type="protein sequence ID" value="MDT0407041.1"/>
    <property type="molecule type" value="Genomic_DNA"/>
</dbReference>
<dbReference type="InterPro" id="IPR018910">
    <property type="entry name" value="LpqB_C"/>
</dbReference>
<comment type="caution">
    <text evidence="2">The sequence shown here is derived from an EMBL/GenBank/DDBJ whole genome shotgun (WGS) entry which is preliminary data.</text>
</comment>
<evidence type="ECO:0000259" key="1">
    <source>
        <dbReference type="Pfam" id="PF10647"/>
    </source>
</evidence>
<feature type="domain" description="Lipoprotein LpqB C-terminal" evidence="1">
    <location>
        <begin position="1"/>
        <end position="152"/>
    </location>
</feature>
<evidence type="ECO:0000313" key="2">
    <source>
        <dbReference type="EMBL" id="MDT0407041.1"/>
    </source>
</evidence>
<dbReference type="Pfam" id="PF10647">
    <property type="entry name" value="Gmad1"/>
    <property type="match status" value="1"/>
</dbReference>
<evidence type="ECO:0000313" key="3">
    <source>
        <dbReference type="Proteomes" id="UP001180503"/>
    </source>
</evidence>
<dbReference type="RefSeq" id="WP_311711725.1">
    <property type="nucleotide sequence ID" value="NZ_JAVRFB010000287.1"/>
</dbReference>
<organism evidence="2 3">
    <name type="scientific">Streptomyces edwardsiae</name>
    <dbReference type="NCBI Taxonomy" id="3075527"/>
    <lineage>
        <taxon>Bacteria</taxon>
        <taxon>Bacillati</taxon>
        <taxon>Actinomycetota</taxon>
        <taxon>Actinomycetes</taxon>
        <taxon>Kitasatosporales</taxon>
        <taxon>Streptomycetaceae</taxon>
        <taxon>Streptomyces</taxon>
    </lineage>
</organism>
<reference evidence="3" key="1">
    <citation type="submission" date="2023-07" db="EMBL/GenBank/DDBJ databases">
        <title>30 novel species of actinomycetes from the DSMZ collection.</title>
        <authorList>
            <person name="Nouioui I."/>
        </authorList>
    </citation>
    <scope>NUCLEOTIDE SEQUENCE [LARGE SCALE GENOMIC DNA]</scope>
    <source>
        <strain evidence="3">DSM 41635</strain>
    </source>
</reference>
<proteinExistence type="predicted"/>